<dbReference type="Pfam" id="PF08281">
    <property type="entry name" value="Sigma70_r4_2"/>
    <property type="match status" value="1"/>
</dbReference>
<dbReference type="SMART" id="SM00421">
    <property type="entry name" value="HTH_LUXR"/>
    <property type="match status" value="1"/>
</dbReference>
<reference evidence="8 9" key="1">
    <citation type="submission" date="2022-10" db="EMBL/GenBank/DDBJ databases">
        <title>The complete genomes of actinobacterial strains from the NBC collection.</title>
        <authorList>
            <person name="Joergensen T.S."/>
            <person name="Alvarez Arevalo M."/>
            <person name="Sterndorff E.B."/>
            <person name="Faurdal D."/>
            <person name="Vuksanovic O."/>
            <person name="Mourched A.-S."/>
            <person name="Charusanti P."/>
            <person name="Shaw S."/>
            <person name="Blin K."/>
            <person name="Weber T."/>
        </authorList>
    </citation>
    <scope>NUCLEOTIDE SEQUENCE [LARGE SCALE GENOMIC DNA]</scope>
    <source>
        <strain evidence="8 9">NBC 01752</strain>
    </source>
</reference>
<dbReference type="SUPFAM" id="SSF88946">
    <property type="entry name" value="Sigma2 domain of RNA polymerase sigma factors"/>
    <property type="match status" value="1"/>
</dbReference>
<comment type="similarity">
    <text evidence="1">Belongs to the sigma-70 factor family. ECF subfamily.</text>
</comment>
<dbReference type="PANTHER" id="PTHR43133:SF8">
    <property type="entry name" value="RNA POLYMERASE SIGMA FACTOR HI_1459-RELATED"/>
    <property type="match status" value="1"/>
</dbReference>
<evidence type="ECO:0000256" key="5">
    <source>
        <dbReference type="ARBA" id="ARBA00023163"/>
    </source>
</evidence>
<feature type="domain" description="HTH luxR-type" evidence="7">
    <location>
        <begin position="127"/>
        <end position="189"/>
    </location>
</feature>
<keyword evidence="9" id="KW-1185">Reference proteome</keyword>
<organism evidence="8 9">
    <name type="scientific">Streptomyces phaeochromogenes</name>
    <dbReference type="NCBI Taxonomy" id="1923"/>
    <lineage>
        <taxon>Bacteria</taxon>
        <taxon>Bacillati</taxon>
        <taxon>Actinomycetota</taxon>
        <taxon>Actinomycetes</taxon>
        <taxon>Kitasatosporales</taxon>
        <taxon>Streptomycetaceae</taxon>
        <taxon>Streptomyces</taxon>
        <taxon>Streptomyces phaeochromogenes group</taxon>
    </lineage>
</organism>
<keyword evidence="4" id="KW-0238">DNA-binding</keyword>
<evidence type="ECO:0000256" key="1">
    <source>
        <dbReference type="ARBA" id="ARBA00010641"/>
    </source>
</evidence>
<accession>A0ABZ1HG10</accession>
<keyword evidence="2" id="KW-0805">Transcription regulation</keyword>
<dbReference type="InterPro" id="IPR013325">
    <property type="entry name" value="RNA_pol_sigma_r2"/>
</dbReference>
<evidence type="ECO:0000256" key="3">
    <source>
        <dbReference type="ARBA" id="ARBA00023082"/>
    </source>
</evidence>
<evidence type="ECO:0000313" key="9">
    <source>
        <dbReference type="Proteomes" id="UP001340816"/>
    </source>
</evidence>
<dbReference type="EMBL" id="CP109135">
    <property type="protein sequence ID" value="WSD16481.1"/>
    <property type="molecule type" value="Genomic_DNA"/>
</dbReference>
<dbReference type="InterPro" id="IPR039425">
    <property type="entry name" value="RNA_pol_sigma-70-like"/>
</dbReference>
<protein>
    <submittedName>
        <fullName evidence="8">Sigma-70 family RNA polymerase sigma factor</fullName>
    </submittedName>
</protein>
<feature type="region of interest" description="Disordered" evidence="6">
    <location>
        <begin position="184"/>
        <end position="218"/>
    </location>
</feature>
<sequence length="218" mass="24323">MSQELPRTATGARPMRKLPLDFEAFHRMYRPIYVHWAEIRLGSRADAEEAVDAAFEKLLRAWSAVLTKENPTAYAWRVLRHTTIDFSRARDRRPALIGEAAFETVALSQAVDPIGQFEESLSLYEAIGQLPPRQMDVMLLQFGQGFTVEEVAAALGITPAGVRSTVRHARRRLEHAYGVKRRLEAGRHEGAAQGEGEGECDGFARSESEEGHADDIAH</sequence>
<feature type="compositionally biased region" description="Basic and acidic residues" evidence="6">
    <location>
        <begin position="202"/>
        <end position="218"/>
    </location>
</feature>
<dbReference type="Gene3D" id="1.10.10.10">
    <property type="entry name" value="Winged helix-like DNA-binding domain superfamily/Winged helix DNA-binding domain"/>
    <property type="match status" value="1"/>
</dbReference>
<evidence type="ECO:0000313" key="8">
    <source>
        <dbReference type="EMBL" id="WSD16481.1"/>
    </source>
</evidence>
<dbReference type="PANTHER" id="PTHR43133">
    <property type="entry name" value="RNA POLYMERASE ECF-TYPE SIGMA FACTO"/>
    <property type="match status" value="1"/>
</dbReference>
<dbReference type="InterPro" id="IPR007627">
    <property type="entry name" value="RNA_pol_sigma70_r2"/>
</dbReference>
<dbReference type="InterPro" id="IPR013324">
    <property type="entry name" value="RNA_pol_sigma_r3/r4-like"/>
</dbReference>
<evidence type="ECO:0000256" key="4">
    <source>
        <dbReference type="ARBA" id="ARBA00023125"/>
    </source>
</evidence>
<dbReference type="CDD" id="cd06171">
    <property type="entry name" value="Sigma70_r4"/>
    <property type="match status" value="1"/>
</dbReference>
<dbReference type="SUPFAM" id="SSF88659">
    <property type="entry name" value="Sigma3 and sigma4 domains of RNA polymerase sigma factors"/>
    <property type="match status" value="1"/>
</dbReference>
<dbReference type="InterPro" id="IPR014284">
    <property type="entry name" value="RNA_pol_sigma-70_dom"/>
</dbReference>
<gene>
    <name evidence="8" type="ORF">OHB35_26345</name>
</gene>
<keyword evidence="3" id="KW-0731">Sigma factor</keyword>
<dbReference type="InterPro" id="IPR000792">
    <property type="entry name" value="Tscrpt_reg_LuxR_C"/>
</dbReference>
<name>A0ABZ1HG10_STRPH</name>
<dbReference type="Proteomes" id="UP001340816">
    <property type="component" value="Chromosome"/>
</dbReference>
<dbReference type="Gene3D" id="1.10.1740.10">
    <property type="match status" value="1"/>
</dbReference>
<dbReference type="InterPro" id="IPR036388">
    <property type="entry name" value="WH-like_DNA-bd_sf"/>
</dbReference>
<dbReference type="NCBIfam" id="TIGR02937">
    <property type="entry name" value="sigma70-ECF"/>
    <property type="match status" value="1"/>
</dbReference>
<proteinExistence type="inferred from homology"/>
<dbReference type="RefSeq" id="WP_326760091.1">
    <property type="nucleotide sequence ID" value="NZ_CP109135.1"/>
</dbReference>
<keyword evidence="5" id="KW-0804">Transcription</keyword>
<evidence type="ECO:0000256" key="6">
    <source>
        <dbReference type="SAM" id="MobiDB-lite"/>
    </source>
</evidence>
<dbReference type="InterPro" id="IPR013249">
    <property type="entry name" value="RNA_pol_sigma70_r4_t2"/>
</dbReference>
<evidence type="ECO:0000259" key="7">
    <source>
        <dbReference type="SMART" id="SM00421"/>
    </source>
</evidence>
<dbReference type="Pfam" id="PF04542">
    <property type="entry name" value="Sigma70_r2"/>
    <property type="match status" value="1"/>
</dbReference>
<evidence type="ECO:0000256" key="2">
    <source>
        <dbReference type="ARBA" id="ARBA00023015"/>
    </source>
</evidence>